<dbReference type="Proteomes" id="UP001164746">
    <property type="component" value="Chromosome 14"/>
</dbReference>
<sequence>MASTPSPSPLIYLYTNDIPVWLQVVLGITAVAAALLLLTCLTLCCMRMCGCWTGNILGVGALRRPTDDTDHIGCWCCRPAIVSHRPDGQISYTNVYGNRRSAPSTPDGVWMPHAKPVRSNNNSTK</sequence>
<keyword evidence="2" id="KW-0472">Membrane</keyword>
<name>A0ABY7FTU6_MYAAR</name>
<dbReference type="EMBL" id="CP111025">
    <property type="protein sequence ID" value="WAR25645.1"/>
    <property type="molecule type" value="Genomic_DNA"/>
</dbReference>
<proteinExistence type="predicted"/>
<keyword evidence="4" id="KW-1185">Reference proteome</keyword>
<gene>
    <name evidence="3" type="ORF">MAR_011349</name>
</gene>
<evidence type="ECO:0000313" key="3">
    <source>
        <dbReference type="EMBL" id="WAR25645.1"/>
    </source>
</evidence>
<feature type="transmembrane region" description="Helical" evidence="2">
    <location>
        <begin position="20"/>
        <end position="44"/>
    </location>
</feature>
<reference evidence="3" key="1">
    <citation type="submission" date="2022-11" db="EMBL/GenBank/DDBJ databases">
        <title>Centuries of genome instability and evolution in soft-shell clam transmissible cancer (bioRxiv).</title>
        <authorList>
            <person name="Hart S.F.M."/>
            <person name="Yonemitsu M.A."/>
            <person name="Giersch R.M."/>
            <person name="Beal B.F."/>
            <person name="Arriagada G."/>
            <person name="Davis B.W."/>
            <person name="Ostrander E.A."/>
            <person name="Goff S.P."/>
            <person name="Metzger M.J."/>
        </authorList>
    </citation>
    <scope>NUCLEOTIDE SEQUENCE</scope>
    <source>
        <strain evidence="3">MELC-2E11</strain>
        <tissue evidence="3">Siphon/mantle</tissue>
    </source>
</reference>
<organism evidence="3 4">
    <name type="scientific">Mya arenaria</name>
    <name type="common">Soft-shell clam</name>
    <dbReference type="NCBI Taxonomy" id="6604"/>
    <lineage>
        <taxon>Eukaryota</taxon>
        <taxon>Metazoa</taxon>
        <taxon>Spiralia</taxon>
        <taxon>Lophotrochozoa</taxon>
        <taxon>Mollusca</taxon>
        <taxon>Bivalvia</taxon>
        <taxon>Autobranchia</taxon>
        <taxon>Heteroconchia</taxon>
        <taxon>Euheterodonta</taxon>
        <taxon>Imparidentia</taxon>
        <taxon>Neoheterodontei</taxon>
        <taxon>Myida</taxon>
        <taxon>Myoidea</taxon>
        <taxon>Myidae</taxon>
        <taxon>Mya</taxon>
    </lineage>
</organism>
<keyword evidence="2" id="KW-0812">Transmembrane</keyword>
<protein>
    <submittedName>
        <fullName evidence="3">Uncharacterized protein</fullName>
    </submittedName>
</protein>
<evidence type="ECO:0000256" key="2">
    <source>
        <dbReference type="SAM" id="Phobius"/>
    </source>
</evidence>
<evidence type="ECO:0000256" key="1">
    <source>
        <dbReference type="SAM" id="MobiDB-lite"/>
    </source>
</evidence>
<keyword evidence="2" id="KW-1133">Transmembrane helix</keyword>
<accession>A0ABY7FTU6</accession>
<feature type="region of interest" description="Disordered" evidence="1">
    <location>
        <begin position="98"/>
        <end position="125"/>
    </location>
</feature>
<evidence type="ECO:0000313" key="4">
    <source>
        <dbReference type="Proteomes" id="UP001164746"/>
    </source>
</evidence>